<dbReference type="OrthoDB" id="1492949at2"/>
<evidence type="ECO:0000313" key="2">
    <source>
        <dbReference type="Proteomes" id="UP000295215"/>
    </source>
</evidence>
<accession>A0A4V3E8D6</accession>
<evidence type="ECO:0000313" key="1">
    <source>
        <dbReference type="EMBL" id="TDS58155.1"/>
    </source>
</evidence>
<name>A0A4V3E8D6_9FLAO</name>
<dbReference type="Proteomes" id="UP000295215">
    <property type="component" value="Unassembled WGS sequence"/>
</dbReference>
<keyword evidence="2" id="KW-1185">Reference proteome</keyword>
<reference evidence="1 2" key="1">
    <citation type="submission" date="2019-03" db="EMBL/GenBank/DDBJ databases">
        <title>Genomic Encyclopedia of Archaeal and Bacterial Type Strains, Phase II (KMG-II): from individual species to whole genera.</title>
        <authorList>
            <person name="Goeker M."/>
        </authorList>
    </citation>
    <scope>NUCLEOTIDE SEQUENCE [LARGE SCALE GENOMIC DNA]</scope>
    <source>
        <strain evidence="1 2">DSM 28213</strain>
    </source>
</reference>
<proteinExistence type="predicted"/>
<dbReference type="RefSeq" id="WP_133712608.1">
    <property type="nucleotide sequence ID" value="NZ_SOAG01000013.1"/>
</dbReference>
<organism evidence="1 2">
    <name type="scientific">Myroides indicus</name>
    <dbReference type="NCBI Taxonomy" id="1323422"/>
    <lineage>
        <taxon>Bacteria</taxon>
        <taxon>Pseudomonadati</taxon>
        <taxon>Bacteroidota</taxon>
        <taxon>Flavobacteriia</taxon>
        <taxon>Flavobacteriales</taxon>
        <taxon>Flavobacteriaceae</taxon>
        <taxon>Myroides</taxon>
    </lineage>
</organism>
<dbReference type="AlphaFoldDB" id="A0A4V3E8D6"/>
<protein>
    <recommendedName>
        <fullName evidence="3">Lipoprotein</fullName>
    </recommendedName>
</protein>
<comment type="caution">
    <text evidence="1">The sequence shown here is derived from an EMBL/GenBank/DDBJ whole genome shotgun (WGS) entry which is preliminary data.</text>
</comment>
<sequence>MKNIFYTLLIALFIVSCGNNDSSPESNSGNSSESNKTAVCLQNYNYQYEKLLTKDDIAKYVTIDEASYKIKISSITGKYGSCSYEWLSDRPDLEIEISGVIIKGPDKNRVVIKQLDFYTDEQLKLYSQESAIALFDQSYKKLSQQEYNELLENLKKQYADNPTEYERAKGFLDARMNLIYEPVNDLADRAYWKWNDTYGLELAVLSGAAHFTIETKVTAQADTTLDAAINLAKEVLAKCNN</sequence>
<dbReference type="EMBL" id="SOAG01000013">
    <property type="protein sequence ID" value="TDS58155.1"/>
    <property type="molecule type" value="Genomic_DNA"/>
</dbReference>
<evidence type="ECO:0008006" key="3">
    <source>
        <dbReference type="Google" id="ProtNLM"/>
    </source>
</evidence>
<dbReference type="PROSITE" id="PS51257">
    <property type="entry name" value="PROKAR_LIPOPROTEIN"/>
    <property type="match status" value="1"/>
</dbReference>
<gene>
    <name evidence="1" type="ORF">C8P70_11367</name>
</gene>